<evidence type="ECO:0000313" key="8">
    <source>
        <dbReference type="Proteomes" id="UP000310158"/>
    </source>
</evidence>
<sequence length="107" mass="12097">MFSHSFSRAYSQAVKHVQYPYYLSRNSLGSLPVYTDIRNGGTNYTVHVRNVQGDAKALVDDLASTLFPEGSPEAARLKLRVHMSKHIILSGGRWKNTVQNWLKSRGF</sequence>
<dbReference type="EMBL" id="SGPL01000023">
    <property type="protein sequence ID" value="THH20362.1"/>
    <property type="molecule type" value="Genomic_DNA"/>
</dbReference>
<organism evidence="7 8">
    <name type="scientific">Bondarzewia mesenterica</name>
    <dbReference type="NCBI Taxonomy" id="1095465"/>
    <lineage>
        <taxon>Eukaryota</taxon>
        <taxon>Fungi</taxon>
        <taxon>Dikarya</taxon>
        <taxon>Basidiomycota</taxon>
        <taxon>Agaricomycotina</taxon>
        <taxon>Agaricomycetes</taxon>
        <taxon>Russulales</taxon>
        <taxon>Bondarzewiaceae</taxon>
        <taxon>Bondarzewia</taxon>
    </lineage>
</organism>
<dbReference type="InterPro" id="IPR007740">
    <property type="entry name" value="Ribosomal_mL49"/>
</dbReference>
<comment type="subcellular location">
    <subcellularLocation>
        <location evidence="1">Mitochondrion</location>
    </subcellularLocation>
</comment>
<evidence type="ECO:0000256" key="3">
    <source>
        <dbReference type="ARBA" id="ARBA00022980"/>
    </source>
</evidence>
<dbReference type="GO" id="GO:0006412">
    <property type="term" value="P:translation"/>
    <property type="evidence" value="ECO:0007669"/>
    <property type="project" value="InterPro"/>
</dbReference>
<name>A0A4S4M5A0_9AGAM</name>
<protein>
    <recommendedName>
        <fullName evidence="6">Large ribosomal subunit protein mL49</fullName>
    </recommendedName>
</protein>
<comment type="similarity">
    <text evidence="2">Belongs to the mitochondrion-specific ribosomal protein mL49 family.</text>
</comment>
<proteinExistence type="inferred from homology"/>
<dbReference type="Gene3D" id="3.30.780.10">
    <property type="entry name" value="SUI1-like domain"/>
    <property type="match status" value="1"/>
</dbReference>
<keyword evidence="5" id="KW-0687">Ribonucleoprotein</keyword>
<dbReference type="Pfam" id="PF05046">
    <property type="entry name" value="Img2"/>
    <property type="match status" value="1"/>
</dbReference>
<evidence type="ECO:0000256" key="6">
    <source>
        <dbReference type="ARBA" id="ARBA00035191"/>
    </source>
</evidence>
<dbReference type="GO" id="GO:0003735">
    <property type="term" value="F:structural constituent of ribosome"/>
    <property type="evidence" value="ECO:0007669"/>
    <property type="project" value="InterPro"/>
</dbReference>
<keyword evidence="3" id="KW-0689">Ribosomal protein</keyword>
<evidence type="ECO:0000256" key="5">
    <source>
        <dbReference type="ARBA" id="ARBA00023274"/>
    </source>
</evidence>
<evidence type="ECO:0000256" key="4">
    <source>
        <dbReference type="ARBA" id="ARBA00023128"/>
    </source>
</evidence>
<dbReference type="GO" id="GO:0005762">
    <property type="term" value="C:mitochondrial large ribosomal subunit"/>
    <property type="evidence" value="ECO:0007669"/>
    <property type="project" value="TreeGrafter"/>
</dbReference>
<reference evidence="7 8" key="1">
    <citation type="submission" date="2019-02" db="EMBL/GenBank/DDBJ databases">
        <title>Genome sequencing of the rare red list fungi Bondarzewia mesenterica.</title>
        <authorList>
            <person name="Buettner E."/>
            <person name="Kellner H."/>
        </authorList>
    </citation>
    <scope>NUCLEOTIDE SEQUENCE [LARGE SCALE GENOMIC DNA]</scope>
    <source>
        <strain evidence="7 8">DSM 108281</strain>
    </source>
</reference>
<accession>A0A4S4M5A0</accession>
<gene>
    <name evidence="7" type="ORF">EW146_g986</name>
</gene>
<dbReference type="OrthoDB" id="19439at2759"/>
<dbReference type="AlphaFoldDB" id="A0A4S4M5A0"/>
<evidence type="ECO:0000256" key="1">
    <source>
        <dbReference type="ARBA" id="ARBA00004173"/>
    </source>
</evidence>
<comment type="caution">
    <text evidence="7">The sequence shown here is derived from an EMBL/GenBank/DDBJ whole genome shotgun (WGS) entry which is preliminary data.</text>
</comment>
<dbReference type="PANTHER" id="PTHR13477">
    <property type="entry name" value="MITOCHONDRIAL 39S RIBOSOMAL PROTEIN L49"/>
    <property type="match status" value="1"/>
</dbReference>
<keyword evidence="8" id="KW-1185">Reference proteome</keyword>
<dbReference type="PANTHER" id="PTHR13477:SF0">
    <property type="entry name" value="LARGE RIBOSOMAL SUBUNIT PROTEIN ML49"/>
    <property type="match status" value="1"/>
</dbReference>
<evidence type="ECO:0000313" key="7">
    <source>
        <dbReference type="EMBL" id="THH20362.1"/>
    </source>
</evidence>
<dbReference type="Proteomes" id="UP000310158">
    <property type="component" value="Unassembled WGS sequence"/>
</dbReference>
<keyword evidence="4" id="KW-0496">Mitochondrion</keyword>
<evidence type="ECO:0000256" key="2">
    <source>
        <dbReference type="ARBA" id="ARBA00005677"/>
    </source>
</evidence>